<feature type="domain" description="Putative Flp pilus-assembly TadG-like N-terminal" evidence="3">
    <location>
        <begin position="18"/>
        <end position="64"/>
    </location>
</feature>
<feature type="domain" description="DUF2134" evidence="2">
    <location>
        <begin position="69"/>
        <end position="146"/>
    </location>
</feature>
<accession>A0A9E6UNY3</accession>
<name>A0A9E6UNY3_9HYPH</name>
<proteinExistence type="predicted"/>
<evidence type="ECO:0000259" key="2">
    <source>
        <dbReference type="Pfam" id="PF09977"/>
    </source>
</evidence>
<evidence type="ECO:0008006" key="6">
    <source>
        <dbReference type="Google" id="ProtNLM"/>
    </source>
</evidence>
<feature type="transmembrane region" description="Helical" evidence="1">
    <location>
        <begin position="20"/>
        <end position="39"/>
    </location>
</feature>
<dbReference type="AlphaFoldDB" id="A0A9E6UNY3"/>
<organism evidence="4 5">
    <name type="scientific">Chenggangzhangella methanolivorans</name>
    <dbReference type="NCBI Taxonomy" id="1437009"/>
    <lineage>
        <taxon>Bacteria</taxon>
        <taxon>Pseudomonadati</taxon>
        <taxon>Pseudomonadota</taxon>
        <taxon>Alphaproteobacteria</taxon>
        <taxon>Hyphomicrobiales</taxon>
        <taxon>Methylopilaceae</taxon>
        <taxon>Chenggangzhangella</taxon>
    </lineage>
</organism>
<evidence type="ECO:0000256" key="1">
    <source>
        <dbReference type="SAM" id="Phobius"/>
    </source>
</evidence>
<dbReference type="RefSeq" id="WP_261404919.1">
    <property type="nucleotide sequence ID" value="NZ_CP081869.1"/>
</dbReference>
<dbReference type="KEGG" id="cmet:K6K41_09580"/>
<dbReference type="Pfam" id="PF09977">
    <property type="entry name" value="Tad_C"/>
    <property type="match status" value="1"/>
</dbReference>
<protein>
    <recommendedName>
        <fullName evidence="6">DUF2134 domain-containing protein</fullName>
    </recommendedName>
</protein>
<dbReference type="InterPro" id="IPR028087">
    <property type="entry name" value="Tad_N"/>
</dbReference>
<dbReference type="Pfam" id="PF13400">
    <property type="entry name" value="Tad"/>
    <property type="match status" value="1"/>
</dbReference>
<evidence type="ECO:0000259" key="3">
    <source>
        <dbReference type="Pfam" id="PF13400"/>
    </source>
</evidence>
<evidence type="ECO:0000313" key="4">
    <source>
        <dbReference type="EMBL" id="QZO01621.1"/>
    </source>
</evidence>
<keyword evidence="5" id="KW-1185">Reference proteome</keyword>
<keyword evidence="1" id="KW-1133">Transmembrane helix</keyword>
<dbReference type="EMBL" id="CP081869">
    <property type="protein sequence ID" value="QZO01621.1"/>
    <property type="molecule type" value="Genomic_DNA"/>
</dbReference>
<evidence type="ECO:0000313" key="5">
    <source>
        <dbReference type="Proteomes" id="UP000825701"/>
    </source>
</evidence>
<dbReference type="InterPro" id="IPR018705">
    <property type="entry name" value="DUF2134_membrane"/>
</dbReference>
<reference evidence="4" key="1">
    <citation type="submission" date="2021-08" db="EMBL/GenBank/DDBJ databases">
        <authorList>
            <person name="Zhang H."/>
            <person name="Xu M."/>
            <person name="Yu Z."/>
            <person name="Yang L."/>
            <person name="Cai Y."/>
        </authorList>
    </citation>
    <scope>NUCLEOTIDE SEQUENCE</scope>
    <source>
        <strain evidence="4">CHL1</strain>
    </source>
</reference>
<keyword evidence="1" id="KW-0472">Membrane</keyword>
<gene>
    <name evidence="4" type="ORF">K6K41_09580</name>
</gene>
<dbReference type="Proteomes" id="UP000825701">
    <property type="component" value="Chromosome"/>
</dbReference>
<sequence length="553" mass="56736">MIRRALDLLSRFRRHERGSVSILTVAFGGCLIASLAITIDLARLHLERRENQGALDLAALSAARNLVLAEASARKALSDNGVALPSGLVVTLGSYVATGGGDPTRRFVAGGKPTNAVQLKMTTDNPVVFGRAIFGSSQKLTTVATAVNTRLASFTIGSRLASLQGGVANALLSKLLGASVSLSVMDYNSLADAKIELPKLLQAVATRAHLTAVTYDDVLNAQVGVGDLLNAIGDVLGTPTLKYLLQTLAQGANVKKISLATMIDFGPLAKLQLGSPIGLSASASVLQTVMTALGVANGGANQIDFDIGAQIPGLLALTASLNIGERPQSSPWFGLNTEGATVRTAQTRLRLNAKIGGVLGLASINLPVAVDVAASQATLSASQCGRNPKTDATATLSVTPSIGRIWIGQPKNLSRWNDMTQAADIGPATLVDVPLLLSASALSYVGVETTQASNVTFTASDMAAGTMKTVTNTSILQSALTSLTKNLSITVNLLGFTLGTPKFVTDTLAAAVSPIGALLDPVLNTLLSTLGVGLGQADVSVRGVRCDGSALVG</sequence>
<keyword evidence="1" id="KW-0812">Transmembrane</keyword>